<dbReference type="InterPro" id="IPR036390">
    <property type="entry name" value="WH_DNA-bd_sf"/>
</dbReference>
<dbReference type="GO" id="GO:0045892">
    <property type="term" value="P:negative regulation of DNA-templated transcription"/>
    <property type="evidence" value="ECO:0007669"/>
    <property type="project" value="InterPro"/>
</dbReference>
<dbReference type="EMBL" id="UOEA01000043">
    <property type="protein sequence ID" value="VAV83623.1"/>
    <property type="molecule type" value="Genomic_DNA"/>
</dbReference>
<dbReference type="GO" id="GO:0006281">
    <property type="term" value="P:DNA repair"/>
    <property type="evidence" value="ECO:0007669"/>
    <property type="project" value="UniProtKB-KW"/>
</dbReference>
<sequence>MNQRRPTKRQEEVLSFIREHIEWHGYAPSLREISTHFGISGPQNARKHIEALEKKGYLKRTPRLARGIEIMGEPAEVSSVPPQKIPIVGSVRAGSPELAIEDIQGHTFIDPTIFNYKGTHEHFLLKVRGASMTEASIDDGDYILIRQQSTAHNRDIVVAVVDGEATVKRFFKHGDYILLQPENSLMRAITVRDGEFSIVGKVISVIKNIG</sequence>
<feature type="domain" description="Peptidase S24/S26A/S26B/S26C" evidence="13">
    <location>
        <begin position="86"/>
        <end position="203"/>
    </location>
</feature>
<keyword evidence="7" id="KW-0068">Autocatalytic cleavage</keyword>
<dbReference type="PANTHER" id="PTHR33516:SF2">
    <property type="entry name" value="LEXA REPRESSOR-RELATED"/>
    <property type="match status" value="1"/>
</dbReference>
<dbReference type="InterPro" id="IPR006197">
    <property type="entry name" value="Peptidase_S24_LexA"/>
</dbReference>
<proteinExistence type="inferred from homology"/>
<protein>
    <submittedName>
        <fullName evidence="15">SOS-response repressor and protease LexA</fullName>
        <ecNumber evidence="15">3.4.21.88</ecNumber>
    </submittedName>
</protein>
<dbReference type="PANTHER" id="PTHR33516">
    <property type="entry name" value="LEXA REPRESSOR"/>
    <property type="match status" value="1"/>
</dbReference>
<keyword evidence="10" id="KW-0804">Transcription</keyword>
<dbReference type="FunFam" id="2.10.109.10:FF:000001">
    <property type="entry name" value="LexA repressor"/>
    <property type="match status" value="1"/>
</dbReference>
<comment type="subunit">
    <text evidence="2">Homodimer.</text>
</comment>
<dbReference type="Gene3D" id="1.10.10.10">
    <property type="entry name" value="Winged helix-like DNA-binding domain superfamily/Winged helix DNA-binding domain"/>
    <property type="match status" value="1"/>
</dbReference>
<dbReference type="InterPro" id="IPR006199">
    <property type="entry name" value="LexA_DNA-bd_dom"/>
</dbReference>
<evidence type="ECO:0000256" key="4">
    <source>
        <dbReference type="ARBA" id="ARBA00022705"/>
    </source>
</evidence>
<accession>A0A3B0RG53</accession>
<dbReference type="GO" id="GO:0006260">
    <property type="term" value="P:DNA replication"/>
    <property type="evidence" value="ECO:0007669"/>
    <property type="project" value="UniProtKB-KW"/>
</dbReference>
<keyword evidence="5" id="KW-0227">DNA damage</keyword>
<evidence type="ECO:0000256" key="2">
    <source>
        <dbReference type="ARBA" id="ARBA00011738"/>
    </source>
</evidence>
<name>A0A3B0RG53_9ZZZZ</name>
<dbReference type="Pfam" id="PF00717">
    <property type="entry name" value="Peptidase_S24"/>
    <property type="match status" value="1"/>
</dbReference>
<evidence type="ECO:0000256" key="11">
    <source>
        <dbReference type="ARBA" id="ARBA00023204"/>
    </source>
</evidence>
<dbReference type="Pfam" id="PF01726">
    <property type="entry name" value="LexA_DNA_bind"/>
    <property type="match status" value="1"/>
</dbReference>
<evidence type="ECO:0000259" key="14">
    <source>
        <dbReference type="Pfam" id="PF01726"/>
    </source>
</evidence>
<evidence type="ECO:0000256" key="10">
    <source>
        <dbReference type="ARBA" id="ARBA00023163"/>
    </source>
</evidence>
<dbReference type="HAMAP" id="MF_00015">
    <property type="entry name" value="LexA"/>
    <property type="match status" value="1"/>
</dbReference>
<keyword evidence="15" id="KW-0645">Protease</keyword>
<dbReference type="AlphaFoldDB" id="A0A3B0RG53"/>
<evidence type="ECO:0000256" key="1">
    <source>
        <dbReference type="ARBA" id="ARBA00007484"/>
    </source>
</evidence>
<evidence type="ECO:0000256" key="3">
    <source>
        <dbReference type="ARBA" id="ARBA00022491"/>
    </source>
</evidence>
<evidence type="ECO:0000256" key="9">
    <source>
        <dbReference type="ARBA" id="ARBA00023125"/>
    </source>
</evidence>
<dbReference type="InterPro" id="IPR036286">
    <property type="entry name" value="LexA/Signal_pep-like_sf"/>
</dbReference>
<dbReference type="GO" id="GO:0006508">
    <property type="term" value="P:proteolysis"/>
    <property type="evidence" value="ECO:0007669"/>
    <property type="project" value="UniProtKB-KW"/>
</dbReference>
<evidence type="ECO:0000259" key="13">
    <source>
        <dbReference type="Pfam" id="PF00717"/>
    </source>
</evidence>
<dbReference type="CDD" id="cd06529">
    <property type="entry name" value="S24_LexA-like"/>
    <property type="match status" value="1"/>
</dbReference>
<dbReference type="SUPFAM" id="SSF51306">
    <property type="entry name" value="LexA/Signal peptidase"/>
    <property type="match status" value="1"/>
</dbReference>
<evidence type="ECO:0000256" key="12">
    <source>
        <dbReference type="ARBA" id="ARBA00023236"/>
    </source>
</evidence>
<dbReference type="NCBIfam" id="TIGR00498">
    <property type="entry name" value="lexA"/>
    <property type="match status" value="1"/>
</dbReference>
<dbReference type="GO" id="GO:0003677">
    <property type="term" value="F:DNA binding"/>
    <property type="evidence" value="ECO:0007669"/>
    <property type="project" value="UniProtKB-KW"/>
</dbReference>
<keyword evidence="9" id="KW-0238">DNA-binding</keyword>
<keyword evidence="12" id="KW-0742">SOS response</keyword>
<dbReference type="InterPro" id="IPR006200">
    <property type="entry name" value="LexA"/>
</dbReference>
<dbReference type="FunFam" id="1.10.10.10:FF:000009">
    <property type="entry name" value="LexA repressor"/>
    <property type="match status" value="1"/>
</dbReference>
<evidence type="ECO:0000256" key="6">
    <source>
        <dbReference type="ARBA" id="ARBA00022801"/>
    </source>
</evidence>
<dbReference type="SUPFAM" id="SSF46785">
    <property type="entry name" value="Winged helix' DNA-binding domain"/>
    <property type="match status" value="1"/>
</dbReference>
<keyword evidence="8" id="KW-0805">Transcription regulation</keyword>
<dbReference type="GO" id="GO:0004252">
    <property type="term" value="F:serine-type endopeptidase activity"/>
    <property type="evidence" value="ECO:0007669"/>
    <property type="project" value="UniProtKB-EC"/>
</dbReference>
<reference evidence="15" key="1">
    <citation type="submission" date="2018-06" db="EMBL/GenBank/DDBJ databases">
        <authorList>
            <person name="Zhirakovskaya E."/>
        </authorList>
    </citation>
    <scope>NUCLEOTIDE SEQUENCE</scope>
</reference>
<evidence type="ECO:0000313" key="15">
    <source>
        <dbReference type="EMBL" id="VAV83623.1"/>
    </source>
</evidence>
<dbReference type="Gene3D" id="2.10.109.10">
    <property type="entry name" value="Umud Fragment, subunit A"/>
    <property type="match status" value="1"/>
</dbReference>
<evidence type="ECO:0000256" key="5">
    <source>
        <dbReference type="ARBA" id="ARBA00022763"/>
    </source>
</evidence>
<dbReference type="InterPro" id="IPR036388">
    <property type="entry name" value="WH-like_DNA-bd_sf"/>
</dbReference>
<keyword evidence="11" id="KW-0234">DNA repair</keyword>
<dbReference type="InterPro" id="IPR039418">
    <property type="entry name" value="LexA-like"/>
</dbReference>
<evidence type="ECO:0000256" key="8">
    <source>
        <dbReference type="ARBA" id="ARBA00023015"/>
    </source>
</evidence>
<comment type="similarity">
    <text evidence="1">Belongs to the peptidase S24 family.</text>
</comment>
<keyword evidence="6 15" id="KW-0378">Hydrolase</keyword>
<dbReference type="GO" id="GO:0009432">
    <property type="term" value="P:SOS response"/>
    <property type="evidence" value="ECO:0007669"/>
    <property type="project" value="UniProtKB-KW"/>
</dbReference>
<evidence type="ECO:0000256" key="7">
    <source>
        <dbReference type="ARBA" id="ARBA00022813"/>
    </source>
</evidence>
<gene>
    <name evidence="15" type="ORF">MNBD_DELTA01-2134</name>
</gene>
<dbReference type="InterPro" id="IPR015927">
    <property type="entry name" value="Peptidase_S24_S26A/B/C"/>
</dbReference>
<dbReference type="PRINTS" id="PR00726">
    <property type="entry name" value="LEXASERPTASE"/>
</dbReference>
<feature type="domain" description="LexA repressor DNA-binding" evidence="14">
    <location>
        <begin position="7"/>
        <end position="67"/>
    </location>
</feature>
<dbReference type="InterPro" id="IPR050077">
    <property type="entry name" value="LexA_repressor"/>
</dbReference>
<organism evidence="15">
    <name type="scientific">hydrothermal vent metagenome</name>
    <dbReference type="NCBI Taxonomy" id="652676"/>
    <lineage>
        <taxon>unclassified sequences</taxon>
        <taxon>metagenomes</taxon>
        <taxon>ecological metagenomes</taxon>
    </lineage>
</organism>
<keyword evidence="3" id="KW-0678">Repressor</keyword>
<keyword evidence="4" id="KW-0235">DNA replication</keyword>
<dbReference type="EC" id="3.4.21.88" evidence="15"/>